<protein>
    <submittedName>
        <fullName evidence="2">Uncharacterized protein</fullName>
    </submittedName>
</protein>
<evidence type="ECO:0000256" key="1">
    <source>
        <dbReference type="SAM" id="Phobius"/>
    </source>
</evidence>
<reference evidence="3" key="1">
    <citation type="journal article" date="2023" name="Commun. Biol.">
        <title>Genome analysis of Parmales, the sister group of diatoms, reveals the evolutionary specialization of diatoms from phago-mixotrophs to photoautotrophs.</title>
        <authorList>
            <person name="Ban H."/>
            <person name="Sato S."/>
            <person name="Yoshikawa S."/>
            <person name="Yamada K."/>
            <person name="Nakamura Y."/>
            <person name="Ichinomiya M."/>
            <person name="Sato N."/>
            <person name="Blanc-Mathieu R."/>
            <person name="Endo H."/>
            <person name="Kuwata A."/>
            <person name="Ogata H."/>
        </authorList>
    </citation>
    <scope>NUCLEOTIDE SEQUENCE [LARGE SCALE GENOMIC DNA]</scope>
    <source>
        <strain evidence="3">NIES 3700</strain>
    </source>
</reference>
<proteinExistence type="predicted"/>
<dbReference type="Proteomes" id="UP001165122">
    <property type="component" value="Unassembled WGS sequence"/>
</dbReference>
<keyword evidence="1" id="KW-0472">Membrane</keyword>
<feature type="transmembrane region" description="Helical" evidence="1">
    <location>
        <begin position="32"/>
        <end position="49"/>
    </location>
</feature>
<feature type="transmembrane region" description="Helical" evidence="1">
    <location>
        <begin position="153"/>
        <end position="174"/>
    </location>
</feature>
<evidence type="ECO:0000313" key="2">
    <source>
        <dbReference type="EMBL" id="GMI00064.1"/>
    </source>
</evidence>
<name>A0A9W7F3Y7_9STRA</name>
<keyword evidence="3" id="KW-1185">Reference proteome</keyword>
<feature type="transmembrane region" description="Helical" evidence="1">
    <location>
        <begin position="244"/>
        <end position="266"/>
    </location>
</feature>
<evidence type="ECO:0000313" key="3">
    <source>
        <dbReference type="Proteomes" id="UP001165122"/>
    </source>
</evidence>
<dbReference type="EMBL" id="BRXW01000018">
    <property type="protein sequence ID" value="GMI00064.1"/>
    <property type="molecule type" value="Genomic_DNA"/>
</dbReference>
<comment type="caution">
    <text evidence="2">The sequence shown here is derived from an EMBL/GenBank/DDBJ whole genome shotgun (WGS) entry which is preliminary data.</text>
</comment>
<keyword evidence="1" id="KW-0812">Transmembrane</keyword>
<feature type="transmembrane region" description="Helical" evidence="1">
    <location>
        <begin position="121"/>
        <end position="141"/>
    </location>
</feature>
<accession>A0A9W7F3Y7</accession>
<dbReference type="AlphaFoldDB" id="A0A9W7F3Y7"/>
<dbReference type="OrthoDB" id="50888at2759"/>
<organism evidence="2 3">
    <name type="scientific">Triparma laevis f. longispina</name>
    <dbReference type="NCBI Taxonomy" id="1714387"/>
    <lineage>
        <taxon>Eukaryota</taxon>
        <taxon>Sar</taxon>
        <taxon>Stramenopiles</taxon>
        <taxon>Ochrophyta</taxon>
        <taxon>Bolidophyceae</taxon>
        <taxon>Parmales</taxon>
        <taxon>Triparmaceae</taxon>
        <taxon>Triparma</taxon>
    </lineage>
</organism>
<feature type="transmembrane region" description="Helical" evidence="1">
    <location>
        <begin position="83"/>
        <end position="101"/>
    </location>
</feature>
<keyword evidence="1" id="KW-1133">Transmembrane helix</keyword>
<gene>
    <name evidence="2" type="ORF">TrLO_g11759</name>
</gene>
<sequence length="312" mass="34981">MSSTIVPAGIQTMTTSIRKGPVLHIHPESLRLSGYLAFWFMVAISIIVTKAKVTEDLENTLLIEWFGYNNICVYFDFNPAREVAAMIYPLVEYCLFLYLLASHLHVWCSWRQKLVSRRFLLIDRVLVIIETILMSWFRMVFVIKAPDDIKGHTYGFLGLQVVLCIVAIKNLVYFHKIHMSPLQIMQQQLGFPNLLNEKGQDIVGGTYVVLLVGVTVFKMAFCLTTFAGNPFIDTKTKGSSGQKIAQLADVIWMLLAAVVPAIIAFFQRKHTDTLHIGLGFDESKVLGTKDENASLLTSVETGTVEGEEEGGN</sequence>
<feature type="transmembrane region" description="Helical" evidence="1">
    <location>
        <begin position="207"/>
        <end position="232"/>
    </location>
</feature>